<gene>
    <name evidence="3" type="ORF">QBC33DRAFT_515273</name>
</gene>
<feature type="compositionally biased region" description="Polar residues" evidence="1">
    <location>
        <begin position="577"/>
        <end position="590"/>
    </location>
</feature>
<dbReference type="GeneID" id="85309272"/>
<reference evidence="3" key="1">
    <citation type="submission" date="2023-06" db="EMBL/GenBank/DDBJ databases">
        <title>Genome-scale phylogeny and comparative genomics of the fungal order Sordariales.</title>
        <authorList>
            <consortium name="Lawrence Berkeley National Laboratory"/>
            <person name="Hensen N."/>
            <person name="Bonometti L."/>
            <person name="Westerberg I."/>
            <person name="Brannstrom I.O."/>
            <person name="Guillou S."/>
            <person name="Cros-Aarteil S."/>
            <person name="Calhoun S."/>
            <person name="Haridas S."/>
            <person name="Kuo A."/>
            <person name="Mondo S."/>
            <person name="Pangilinan J."/>
            <person name="Riley R."/>
            <person name="Labutti K."/>
            <person name="Andreopoulos B."/>
            <person name="Lipzen A."/>
            <person name="Chen C."/>
            <person name="Yanf M."/>
            <person name="Daum C."/>
            <person name="Ng V."/>
            <person name="Clum A."/>
            <person name="Steindorff A."/>
            <person name="Ohm R."/>
            <person name="Martin F."/>
            <person name="Silar P."/>
            <person name="Natvig D."/>
            <person name="Lalanne C."/>
            <person name="Gautier V."/>
            <person name="Ament-Velasquez S.L."/>
            <person name="Kruys A."/>
            <person name="Hutchinson M.I."/>
            <person name="Powell A.J."/>
            <person name="Barry K."/>
            <person name="Miller A.N."/>
            <person name="Grigoriev I.V."/>
            <person name="Debuchy R."/>
            <person name="Gladieux P."/>
            <person name="Thoren M.H."/>
            <person name="Johannesson H."/>
        </authorList>
    </citation>
    <scope>NUCLEOTIDE SEQUENCE</scope>
    <source>
        <strain evidence="3">8032-3</strain>
    </source>
</reference>
<evidence type="ECO:0000313" key="3">
    <source>
        <dbReference type="EMBL" id="KAK1767099.1"/>
    </source>
</evidence>
<feature type="region of interest" description="Disordered" evidence="1">
    <location>
        <begin position="107"/>
        <end position="154"/>
    </location>
</feature>
<feature type="region of interest" description="Disordered" evidence="1">
    <location>
        <begin position="205"/>
        <end position="266"/>
    </location>
</feature>
<feature type="transmembrane region" description="Helical" evidence="2">
    <location>
        <begin position="977"/>
        <end position="999"/>
    </location>
</feature>
<protein>
    <submittedName>
        <fullName evidence="3">Uncharacterized protein</fullName>
    </submittedName>
</protein>
<sequence>MQMGIHHSEYRHAEISIICQLGSSPSLCFPGPGDVGEPHFLYYSITSPFFPRLPPTSLTNLKILDRAPQSSVLRSQEVIKGLGSWRLQQQHPFQLVAIFQRSTHKLSSAAGSMPRKPHGEFGESHPKALQGFRRGSGDTDPAPSRSTTPKSPIFPNLDQAHQAIAGHFRSLRTNAAELPGVPSVDPAINSGGLVDTALTMAGRNPADQMKSASDSGPGPTKPAAGDLPGANTDQPRFSPEPVSVHDPARAPLSPLAAPASGVSATDDGDVEGALPPLVPHDGTGSTVEKIYGQHAAASSSSGFNPAVVYSTTPAADGTDGPYGPTSEPFQREGAVARCGFRDHDKPDSPAMGNNRDSLASQGAFSLGGVTTDTEEGGPFRYDKNYQPLFLQPSKEREVSVALRHVDCTLRPPVPPLPTQEAMQQLAERHIQKPEPPQNPGFYQSPGVQPPLEMEKSGFQVKIPIRAAAVTSGQAARKRATTAGLHFDNNGPTRPSPYNATAGDMMSDGDDWETVATSVGVPNSNRGYSLNPYAVGVGGYGAKITGSSIADYSDEQSMHMGGTYDAFSSSTDRIIQNRPAQSVPGPSNPRNLIQAGRPNFPPQQRTHRVNGYPENPGRIPTDQTEDSAGVSSKDSFADKLPQAFRPNGMRNRPTALGNKYKSLGMASKFDFRDSAGSDGQEERLIVAHAREDPKGKGKAKEEAPPRPQQSRYAMTNLAFPTSPLPPPWAADRWGAPQPVRQSSDGFSDLSSPTQFSFPLIPLPEAARLQARRRELGEDDQTFIENTGSKKLGDSSSKSATPGTGSSGTPISELVKAHIRKAAAMEAPLRRFSQGLFTRRTDRTPAHGSFGTVGFPMIRLRSATPDTPSRQHNAFRPTAGGPSQGTGRSAGGTPRISAHLQSKDHRNRRHNMDVNVDMDLRNLEARRRRELCFYVMAALCIFPFFALLVQKGAFSSALSWVTKGETATLNRGQLRVIKILNYVSLAAYLMGLTILVTVLAIRGGQVRG</sequence>
<organism evidence="3 4">
    <name type="scientific">Phialemonium atrogriseum</name>
    <dbReference type="NCBI Taxonomy" id="1093897"/>
    <lineage>
        <taxon>Eukaryota</taxon>
        <taxon>Fungi</taxon>
        <taxon>Dikarya</taxon>
        <taxon>Ascomycota</taxon>
        <taxon>Pezizomycotina</taxon>
        <taxon>Sordariomycetes</taxon>
        <taxon>Sordariomycetidae</taxon>
        <taxon>Cephalothecales</taxon>
        <taxon>Cephalothecaceae</taxon>
        <taxon>Phialemonium</taxon>
    </lineage>
</organism>
<dbReference type="AlphaFoldDB" id="A0AAJ0FLV5"/>
<feature type="region of interest" description="Disordered" evidence="1">
    <location>
        <begin position="860"/>
        <end position="906"/>
    </location>
</feature>
<evidence type="ECO:0000313" key="4">
    <source>
        <dbReference type="Proteomes" id="UP001244011"/>
    </source>
</evidence>
<keyword evidence="2" id="KW-1133">Transmembrane helix</keyword>
<feature type="region of interest" description="Disordered" evidence="1">
    <location>
        <begin position="775"/>
        <end position="809"/>
    </location>
</feature>
<feature type="compositionally biased region" description="Basic and acidic residues" evidence="1">
    <location>
        <begin position="117"/>
        <end position="126"/>
    </location>
</feature>
<keyword evidence="2" id="KW-0472">Membrane</keyword>
<comment type="caution">
    <text evidence="3">The sequence shown here is derived from an EMBL/GenBank/DDBJ whole genome shotgun (WGS) entry which is preliminary data.</text>
</comment>
<feature type="compositionally biased region" description="Polar residues" evidence="1">
    <location>
        <begin position="738"/>
        <end position="755"/>
    </location>
</feature>
<dbReference type="Proteomes" id="UP001244011">
    <property type="component" value="Unassembled WGS sequence"/>
</dbReference>
<dbReference type="RefSeq" id="XP_060283312.1">
    <property type="nucleotide sequence ID" value="XM_060426085.1"/>
</dbReference>
<feature type="region of interest" description="Disordered" evidence="1">
    <location>
        <begin position="726"/>
        <end position="759"/>
    </location>
</feature>
<evidence type="ECO:0000256" key="1">
    <source>
        <dbReference type="SAM" id="MobiDB-lite"/>
    </source>
</evidence>
<feature type="compositionally biased region" description="Basic and acidic residues" evidence="1">
    <location>
        <begin position="687"/>
        <end position="703"/>
    </location>
</feature>
<feature type="compositionally biased region" description="Polar residues" evidence="1">
    <location>
        <begin position="798"/>
        <end position="808"/>
    </location>
</feature>
<dbReference type="EMBL" id="MU839009">
    <property type="protein sequence ID" value="KAK1767099.1"/>
    <property type="molecule type" value="Genomic_DNA"/>
</dbReference>
<accession>A0AAJ0FLV5</accession>
<name>A0AAJ0FLV5_9PEZI</name>
<feature type="region of interest" description="Disordered" evidence="1">
    <location>
        <begin position="577"/>
        <end position="632"/>
    </location>
</feature>
<feature type="compositionally biased region" description="Low complexity" evidence="1">
    <location>
        <begin position="249"/>
        <end position="260"/>
    </location>
</feature>
<evidence type="ECO:0000256" key="2">
    <source>
        <dbReference type="SAM" id="Phobius"/>
    </source>
</evidence>
<keyword evidence="4" id="KW-1185">Reference proteome</keyword>
<keyword evidence="2" id="KW-0812">Transmembrane</keyword>
<feature type="region of interest" description="Disordered" evidence="1">
    <location>
        <begin position="687"/>
        <end position="708"/>
    </location>
</feature>
<proteinExistence type="predicted"/>
<feature type="transmembrane region" description="Helical" evidence="2">
    <location>
        <begin position="929"/>
        <end position="947"/>
    </location>
</feature>